<name>A0A915K1F9_ROMCU</name>
<accession>A0A915K1F9</accession>
<dbReference type="PANTHER" id="PTHR24345">
    <property type="entry name" value="SERINE/THREONINE-PROTEIN KINASE PLK"/>
    <property type="match status" value="1"/>
</dbReference>
<keyword evidence="1" id="KW-0723">Serine/threonine-protein kinase</keyword>
<evidence type="ECO:0000256" key="6">
    <source>
        <dbReference type="SAM" id="MobiDB-lite"/>
    </source>
</evidence>
<evidence type="ECO:0000313" key="9">
    <source>
        <dbReference type="WBParaSite" id="nRc.2.0.1.t32638-RA"/>
    </source>
</evidence>
<keyword evidence="2" id="KW-0808">Transferase</keyword>
<dbReference type="AlphaFoldDB" id="A0A915K1F9"/>
<evidence type="ECO:0000256" key="1">
    <source>
        <dbReference type="ARBA" id="ARBA00022527"/>
    </source>
</evidence>
<keyword evidence="3" id="KW-0547">Nucleotide-binding</keyword>
<dbReference type="WBParaSite" id="nRc.2.0.1.t32638-RA">
    <property type="protein sequence ID" value="nRc.2.0.1.t32638-RA"/>
    <property type="gene ID" value="nRc.2.0.1.g32638"/>
</dbReference>
<dbReference type="SUPFAM" id="SSF56112">
    <property type="entry name" value="Protein kinase-like (PK-like)"/>
    <property type="match status" value="1"/>
</dbReference>
<dbReference type="Pfam" id="PF00069">
    <property type="entry name" value="Pkinase"/>
    <property type="match status" value="1"/>
</dbReference>
<evidence type="ECO:0000256" key="4">
    <source>
        <dbReference type="ARBA" id="ARBA00022777"/>
    </source>
</evidence>
<feature type="compositionally biased region" description="Polar residues" evidence="6">
    <location>
        <begin position="667"/>
        <end position="682"/>
    </location>
</feature>
<dbReference type="GO" id="GO:0005634">
    <property type="term" value="C:nucleus"/>
    <property type="evidence" value="ECO:0007669"/>
    <property type="project" value="TreeGrafter"/>
</dbReference>
<evidence type="ECO:0000259" key="7">
    <source>
        <dbReference type="PROSITE" id="PS50011"/>
    </source>
</evidence>
<dbReference type="PANTHER" id="PTHR24345:SF0">
    <property type="entry name" value="CELL CYCLE SERINE_THREONINE-PROTEIN KINASE CDC5_MSD2"/>
    <property type="match status" value="1"/>
</dbReference>
<dbReference type="PROSITE" id="PS50011">
    <property type="entry name" value="PROTEIN_KINASE_DOM"/>
    <property type="match status" value="1"/>
</dbReference>
<protein>
    <submittedName>
        <fullName evidence="9">Protein kinase domain-containing protein</fullName>
    </submittedName>
</protein>
<keyword evidence="5" id="KW-0067">ATP-binding</keyword>
<reference evidence="9" key="1">
    <citation type="submission" date="2022-11" db="UniProtKB">
        <authorList>
            <consortium name="WormBaseParasite"/>
        </authorList>
    </citation>
    <scope>IDENTIFICATION</scope>
</reference>
<dbReference type="Proteomes" id="UP000887565">
    <property type="component" value="Unplaced"/>
</dbReference>
<dbReference type="GO" id="GO:0005524">
    <property type="term" value="F:ATP binding"/>
    <property type="evidence" value="ECO:0007669"/>
    <property type="project" value="UniProtKB-KW"/>
</dbReference>
<evidence type="ECO:0000313" key="8">
    <source>
        <dbReference type="Proteomes" id="UP000887565"/>
    </source>
</evidence>
<evidence type="ECO:0000256" key="5">
    <source>
        <dbReference type="ARBA" id="ARBA00022840"/>
    </source>
</evidence>
<sequence length="688" mass="78151">MIFLERGFRQEYELNPEKRLGRGSFGEVYLALEKSTQIKKAIKIVDLYTLKKNGIDCTERIENEINLQPKLFHNNIVKMEKCFKEDHRIYMVLEYCENETLRKYVLQRRNDGNKTCLSEFKIASYTKQLLSAVAYLHRKMIVHRDLSDNNVLLTENYRTVKICDFGLSKQLDCSQNGAKTFAGTPNYMAPEIGSGNEYSTETDIYSLGCIFYFMFKGEVQSLYPKREEKHNRLIFQPADRVTVANALENIRPLISKKALDLMAKLLCVDPKQRVNALVAQRHPFLIDECVKQSVQSLDRHDSGIGVASSDRASVRTGTCQGSRSRGHDFFQRPSSAQPLKAYYPPNLVRPPSGCRAPQPPSQCSGAAVLTSITCEKSACGGVVVAAGASCCHHSRYDDNGLCLACRRAQSRDRVDVCIAKNPCVDCYRSASSCLCNQRRNNCWLRPIIAEMPMFAQIATKFEYKQLSTTSQCLAAPIVRSSPIPTREKVDAVNQNSSKKCETKRFCTRFITSRYRGKSKPKFRIEPDAPVTVTLADGRRFIISSDGSKMWKKNEEHSSTYHCDELPDDYKKIYRVADYLIERLKVSNEERIRFEEDVGIFTLMKNGNFRGLLFRAKKVDVTKEKLLNSSIVSIINELSQNFTESEMSTIKTVLRTCQEYVKQKMADSNDSPLGNSPKPCSSSKNEDKM</sequence>
<dbReference type="GO" id="GO:0004674">
    <property type="term" value="F:protein serine/threonine kinase activity"/>
    <property type="evidence" value="ECO:0007669"/>
    <property type="project" value="UniProtKB-KW"/>
</dbReference>
<feature type="domain" description="Protein kinase" evidence="7">
    <location>
        <begin position="14"/>
        <end position="285"/>
    </location>
</feature>
<evidence type="ECO:0000256" key="3">
    <source>
        <dbReference type="ARBA" id="ARBA00022741"/>
    </source>
</evidence>
<dbReference type="InterPro" id="IPR000719">
    <property type="entry name" value="Prot_kinase_dom"/>
</dbReference>
<proteinExistence type="predicted"/>
<organism evidence="8 9">
    <name type="scientific">Romanomermis culicivorax</name>
    <name type="common">Nematode worm</name>
    <dbReference type="NCBI Taxonomy" id="13658"/>
    <lineage>
        <taxon>Eukaryota</taxon>
        <taxon>Metazoa</taxon>
        <taxon>Ecdysozoa</taxon>
        <taxon>Nematoda</taxon>
        <taxon>Enoplea</taxon>
        <taxon>Dorylaimia</taxon>
        <taxon>Mermithida</taxon>
        <taxon>Mermithoidea</taxon>
        <taxon>Mermithidae</taxon>
        <taxon>Romanomermis</taxon>
    </lineage>
</organism>
<dbReference type="Gene3D" id="1.10.510.10">
    <property type="entry name" value="Transferase(Phosphotransferase) domain 1"/>
    <property type="match status" value="1"/>
</dbReference>
<keyword evidence="4" id="KW-0418">Kinase</keyword>
<feature type="region of interest" description="Disordered" evidence="6">
    <location>
        <begin position="664"/>
        <end position="688"/>
    </location>
</feature>
<keyword evidence="8" id="KW-1185">Reference proteome</keyword>
<dbReference type="InterPro" id="IPR011009">
    <property type="entry name" value="Kinase-like_dom_sf"/>
</dbReference>
<evidence type="ECO:0000256" key="2">
    <source>
        <dbReference type="ARBA" id="ARBA00022679"/>
    </source>
</evidence>
<dbReference type="FunFam" id="3.30.200.20:FF:000042">
    <property type="entry name" value="Aurora kinase A"/>
    <property type="match status" value="1"/>
</dbReference>